<dbReference type="GO" id="GO:0006260">
    <property type="term" value="P:DNA replication"/>
    <property type="evidence" value="ECO:0007669"/>
    <property type="project" value="UniProtKB-KW"/>
</dbReference>
<comment type="caution">
    <text evidence="9">The sequence shown here is derived from an EMBL/GenBank/DDBJ whole genome shotgun (WGS) entry which is preliminary data.</text>
</comment>
<dbReference type="OrthoDB" id="5568266at2"/>
<feature type="region of interest" description="Disordered" evidence="7">
    <location>
        <begin position="704"/>
        <end position="726"/>
    </location>
</feature>
<comment type="function">
    <text evidence="1">Possible endonuclease which induces a single-strand cut and initiates DNA replication.</text>
</comment>
<dbReference type="Pfam" id="PF05840">
    <property type="entry name" value="Phage_GPA"/>
    <property type="match status" value="1"/>
</dbReference>
<organism evidence="9 10">
    <name type="scientific">Chromobacterium amazonense</name>
    <dbReference type="NCBI Taxonomy" id="1382803"/>
    <lineage>
        <taxon>Bacteria</taxon>
        <taxon>Pseudomonadati</taxon>
        <taxon>Pseudomonadota</taxon>
        <taxon>Betaproteobacteria</taxon>
        <taxon>Neisseriales</taxon>
        <taxon>Chromobacteriaceae</taxon>
        <taxon>Chromobacterium</taxon>
    </lineage>
</organism>
<evidence type="ECO:0000256" key="4">
    <source>
        <dbReference type="ARBA" id="ARBA00022722"/>
    </source>
</evidence>
<evidence type="ECO:0000256" key="5">
    <source>
        <dbReference type="ARBA" id="ARBA00022759"/>
    </source>
</evidence>
<dbReference type="GO" id="GO:0004519">
    <property type="term" value="F:endonuclease activity"/>
    <property type="evidence" value="ECO:0007669"/>
    <property type="project" value="UniProtKB-KW"/>
</dbReference>
<dbReference type="InterPro" id="IPR008766">
    <property type="entry name" value="Replication_gene_A-like"/>
</dbReference>
<dbReference type="AlphaFoldDB" id="A0A2S9X7N2"/>
<keyword evidence="3" id="KW-0235">DNA replication</keyword>
<keyword evidence="6" id="KW-0378">Hydrolase</keyword>
<dbReference type="EMBL" id="MTBD01000008">
    <property type="protein sequence ID" value="PRP71728.1"/>
    <property type="molecule type" value="Genomic_DNA"/>
</dbReference>
<evidence type="ECO:0000256" key="2">
    <source>
        <dbReference type="ARBA" id="ARBA00009260"/>
    </source>
</evidence>
<feature type="domain" description="Replication gene A protein-like" evidence="8">
    <location>
        <begin position="112"/>
        <end position="408"/>
    </location>
</feature>
<protein>
    <recommendedName>
        <fullName evidence="8">Replication gene A protein-like domain-containing protein</fullName>
    </recommendedName>
</protein>
<dbReference type="GO" id="GO:0016787">
    <property type="term" value="F:hydrolase activity"/>
    <property type="evidence" value="ECO:0007669"/>
    <property type="project" value="UniProtKB-KW"/>
</dbReference>
<sequence length="751" mass="84319">MKTCRLPDLDRFPRHLGRAIGREWRQRRGAPLMVAQDQADPREAEANAWLRDLTRFMPRDALPLGACEMELVEFAKQRAFEADQLLSRGANMEQLERYCARYGVEPPAGKTATGRAKRVACSLWWRRALRRANARRSEHLSIQLGLVHRRHGLYASHDAITRRREQKRRNRGLLEALAAINELGQEYTLQELADLSTSNPVIRRAELMVRIAGFEHIAVGLEYAGEFITVTAPSKFHPRHAKSGKRNAKYNGATPIDTRDYLQTVWSRITAAMARIGVRPFGFRVAEPHHDGTPHMHALLFMAKDKVKAFRAIVARYAVREDRQELGLRYALTKADALQAARGLRAHGAKGKLADIAAKIGNEADFWANPPRWVWKGIKARVAFEAIDWKRGTAAGYIAKYIAKNVDGAKHNGDSVGVDFEALDHAGVAGPDDGASKDQAAATDATVTAIRVDAWASHWGIRQFQQIGGPPVGVWRELRRWDYQAADAEDVLMHAAIAADTGNWGRFVYLMGGHEAKRAEMPLTTARDSQPAENRYGEPGQKRVFGVVEVASGQLAQTRVHEWQISHKAAGVEGSAASPWTRVNNSTFLEVPPQGEPKPEWLFSEADRVLTESQDDDSDLLTAEQLAARREYEAHQRYLRMFPEFVHEWAQRGIEAHQLAAERQREASRERIRMQKINRRLAANLGMTHRQGMEVLDAIRAQALGTDKPRRRQARPRDERWSAGGPGIAVSQQLAQATARARQWINQAGRA</sequence>
<keyword evidence="5" id="KW-0255">Endonuclease</keyword>
<reference evidence="9 10" key="1">
    <citation type="submission" date="2017-01" db="EMBL/GenBank/DDBJ databases">
        <title>New insights into the genetic diversity of Chromobacterium isolated from tropical freshwater lake.</title>
        <authorList>
            <person name="Santos A.B."/>
            <person name="Nascimento A.M."/>
            <person name="Da Silva P.C."/>
        </authorList>
    </citation>
    <scope>NUCLEOTIDE SEQUENCE [LARGE SCALE GENOMIC DNA]</scope>
    <source>
        <strain evidence="9 10">56AF</strain>
    </source>
</reference>
<keyword evidence="4" id="KW-0540">Nuclease</keyword>
<evidence type="ECO:0000256" key="1">
    <source>
        <dbReference type="ARBA" id="ARBA00003293"/>
    </source>
</evidence>
<evidence type="ECO:0000256" key="6">
    <source>
        <dbReference type="ARBA" id="ARBA00022801"/>
    </source>
</evidence>
<evidence type="ECO:0000313" key="10">
    <source>
        <dbReference type="Proteomes" id="UP000239469"/>
    </source>
</evidence>
<proteinExistence type="inferred from homology"/>
<evidence type="ECO:0000313" key="9">
    <source>
        <dbReference type="EMBL" id="PRP71728.1"/>
    </source>
</evidence>
<evidence type="ECO:0000259" key="8">
    <source>
        <dbReference type="Pfam" id="PF05840"/>
    </source>
</evidence>
<gene>
    <name evidence="9" type="ORF">BUE93_04795</name>
</gene>
<name>A0A2S9X7N2_9NEIS</name>
<dbReference type="Proteomes" id="UP000239469">
    <property type="component" value="Unassembled WGS sequence"/>
</dbReference>
<evidence type="ECO:0000256" key="7">
    <source>
        <dbReference type="SAM" id="MobiDB-lite"/>
    </source>
</evidence>
<comment type="similarity">
    <text evidence="2">Belongs to the phage GPA family.</text>
</comment>
<evidence type="ECO:0000256" key="3">
    <source>
        <dbReference type="ARBA" id="ARBA00022705"/>
    </source>
</evidence>
<accession>A0A2S9X7N2</accession>
<dbReference type="RefSeq" id="WP_146131690.1">
    <property type="nucleotide sequence ID" value="NZ_MTBD01000008.1"/>
</dbReference>